<dbReference type="Proteomes" id="UP000014809">
    <property type="component" value="Chromosome"/>
</dbReference>
<keyword evidence="1" id="KW-0812">Transmembrane</keyword>
<dbReference type="KEGG" id="cter:A606_08635"/>
<keyword evidence="1" id="KW-1133">Transmembrane helix</keyword>
<dbReference type="InterPro" id="IPR011047">
    <property type="entry name" value="Quinoprotein_ADH-like_sf"/>
</dbReference>
<keyword evidence="3" id="KW-1185">Reference proteome</keyword>
<proteinExistence type="predicted"/>
<dbReference type="RefSeq" id="WP_020441726.1">
    <property type="nucleotide sequence ID" value="NC_021663.1"/>
</dbReference>
<reference evidence="2 3" key="1">
    <citation type="submission" date="2012-06" db="EMBL/GenBank/DDBJ databases">
        <title>Complete genome sequence of Corynebacterium terpenotabidum Y-11 (=DSM 44721).</title>
        <authorList>
            <person name="Ruckert C."/>
            <person name="Albersmeier A."/>
            <person name="Al-Dilaimi A."/>
            <person name="Szczepanowski R."/>
            <person name="Kalinowski J."/>
        </authorList>
    </citation>
    <scope>NUCLEOTIDE SEQUENCE [LARGE SCALE GENOMIC DNA]</scope>
    <source>
        <strain evidence="2 3">Y-11</strain>
    </source>
</reference>
<dbReference type="EMBL" id="CP003696">
    <property type="protein sequence ID" value="AGP31370.1"/>
    <property type="molecule type" value="Genomic_DNA"/>
</dbReference>
<protein>
    <submittedName>
        <fullName evidence="2">Uncharacterized protein</fullName>
    </submittedName>
</protein>
<dbReference type="eggNOG" id="COG3391">
    <property type="taxonomic scope" value="Bacteria"/>
</dbReference>
<name>S4XI52_9CORY</name>
<accession>S4XI52</accession>
<dbReference type="SUPFAM" id="SSF50998">
    <property type="entry name" value="Quinoprotein alcohol dehydrogenase-like"/>
    <property type="match status" value="1"/>
</dbReference>
<dbReference type="STRING" id="1200352.A606_08635"/>
<evidence type="ECO:0000313" key="3">
    <source>
        <dbReference type="Proteomes" id="UP000014809"/>
    </source>
</evidence>
<evidence type="ECO:0000256" key="1">
    <source>
        <dbReference type="SAM" id="Phobius"/>
    </source>
</evidence>
<dbReference type="PATRIC" id="fig|1200352.3.peg.1756"/>
<dbReference type="AlphaFoldDB" id="S4XI52"/>
<gene>
    <name evidence="2" type="ORF">A606_08635</name>
</gene>
<feature type="transmembrane region" description="Helical" evidence="1">
    <location>
        <begin position="12"/>
        <end position="35"/>
    </location>
</feature>
<dbReference type="HOGENOM" id="CLU_042525_0_0_11"/>
<keyword evidence="1" id="KW-0472">Membrane</keyword>
<sequence>MNRRDRPERRTRTDLIVTAGLTAAALCVAGGTWLYSDARGTDHTVASAGDAIAPTNSDEVGVPTGVTETWTTTTDPAITPEPLTMDGAVIRSDAHGITALDASDGHEVWTYHRDLDLCGLTGSWSRVVAVYDGPKGCGDATSFAVSTGRYVDTRSALAADTVTTFRSLDHVGLLSTDRVELWRSDLVRTVEIGQSEIPALVDAQPTADCSYSSALTRKQVLAVAMDCPGAEDGDRTVILFNADPEDASEPEVDHEFAVPSGSELVAVGQDAALIYVPGNGERAEDADDEEGSRFQVLRTDGTFEQYPADPSSLLPRASDVDLFIPQTADLPHHMTWFDGEQVVAFGPTDLDPRFSVPALGTGAAMGGRLLLPVDGGIAVVDWSDGHIENVLPVDRGDWTGPVTLRVQGTTVIEQRGADLVGLTAQFA</sequence>
<organism evidence="2 3">
    <name type="scientific">Corynebacterium terpenotabidum Y-11</name>
    <dbReference type="NCBI Taxonomy" id="1200352"/>
    <lineage>
        <taxon>Bacteria</taxon>
        <taxon>Bacillati</taxon>
        <taxon>Actinomycetota</taxon>
        <taxon>Actinomycetes</taxon>
        <taxon>Mycobacteriales</taxon>
        <taxon>Corynebacteriaceae</taxon>
        <taxon>Corynebacterium</taxon>
    </lineage>
</organism>
<evidence type="ECO:0000313" key="2">
    <source>
        <dbReference type="EMBL" id="AGP31370.1"/>
    </source>
</evidence>